<keyword evidence="3" id="KW-1185">Reference proteome</keyword>
<protein>
    <submittedName>
        <fullName evidence="2">Uncharacterized protein</fullName>
    </submittedName>
</protein>
<evidence type="ECO:0000313" key="3">
    <source>
        <dbReference type="Proteomes" id="UP000194841"/>
    </source>
</evidence>
<reference evidence="2 3" key="1">
    <citation type="submission" date="2017-02" db="EMBL/GenBank/DDBJ databases">
        <title>Pseudoalteromonas ulvae TC14 Genome.</title>
        <authorList>
            <person name="Molmeret M."/>
        </authorList>
    </citation>
    <scope>NUCLEOTIDE SEQUENCE [LARGE SCALE GENOMIC DNA]</scope>
    <source>
        <strain evidence="2">TC14</strain>
    </source>
</reference>
<keyword evidence="1" id="KW-0732">Signal</keyword>
<evidence type="ECO:0000313" key="2">
    <source>
        <dbReference type="EMBL" id="OUL58796.1"/>
    </source>
</evidence>
<dbReference type="AlphaFoldDB" id="A0A244CTL3"/>
<feature type="chain" id="PRO_5012376746" evidence="1">
    <location>
        <begin position="19"/>
        <end position="169"/>
    </location>
</feature>
<proteinExistence type="predicted"/>
<feature type="signal peptide" evidence="1">
    <location>
        <begin position="1"/>
        <end position="18"/>
    </location>
</feature>
<sequence>MKYLALMFLILFSNITLAKLAPSKWSDLIDNSEFIVYGIAQEIKITDSGAGHAKFKVIQSVKGKYSEKYITVHWSSEFHDQRISEINSSSVLFVRKDSQGNYVGTSYGRSFWKINIDYSNKENSYINLFGSLGLIQDTPESITEYFYPVKYMTPINISLKNHNRGSNFN</sequence>
<dbReference type="RefSeq" id="WP_086742175.1">
    <property type="nucleotide sequence ID" value="NZ_MWPV01000001.1"/>
</dbReference>
<dbReference type="OrthoDB" id="5244108at2"/>
<dbReference type="EMBL" id="MWPV01000001">
    <property type="protein sequence ID" value="OUL58796.1"/>
    <property type="molecule type" value="Genomic_DNA"/>
</dbReference>
<organism evidence="2 3">
    <name type="scientific">Pseudoalteromonas ulvae</name>
    <dbReference type="NCBI Taxonomy" id="107327"/>
    <lineage>
        <taxon>Bacteria</taxon>
        <taxon>Pseudomonadati</taxon>
        <taxon>Pseudomonadota</taxon>
        <taxon>Gammaproteobacteria</taxon>
        <taxon>Alteromonadales</taxon>
        <taxon>Pseudoalteromonadaceae</taxon>
        <taxon>Pseudoalteromonas</taxon>
    </lineage>
</organism>
<name>A0A244CTL3_PSEDV</name>
<accession>A0A244CTL3</accession>
<gene>
    <name evidence="2" type="ORF">B1199_00470</name>
</gene>
<evidence type="ECO:0000256" key="1">
    <source>
        <dbReference type="SAM" id="SignalP"/>
    </source>
</evidence>
<dbReference type="Proteomes" id="UP000194841">
    <property type="component" value="Unassembled WGS sequence"/>
</dbReference>
<comment type="caution">
    <text evidence="2">The sequence shown here is derived from an EMBL/GenBank/DDBJ whole genome shotgun (WGS) entry which is preliminary data.</text>
</comment>